<organism evidence="3 4">
    <name type="scientific">Liquidambar formosana</name>
    <name type="common">Formosan gum</name>
    <dbReference type="NCBI Taxonomy" id="63359"/>
    <lineage>
        <taxon>Eukaryota</taxon>
        <taxon>Viridiplantae</taxon>
        <taxon>Streptophyta</taxon>
        <taxon>Embryophyta</taxon>
        <taxon>Tracheophyta</taxon>
        <taxon>Spermatophyta</taxon>
        <taxon>Magnoliopsida</taxon>
        <taxon>eudicotyledons</taxon>
        <taxon>Gunneridae</taxon>
        <taxon>Pentapetalae</taxon>
        <taxon>Saxifragales</taxon>
        <taxon>Altingiaceae</taxon>
        <taxon>Liquidambar</taxon>
    </lineage>
</organism>
<dbReference type="EMBL" id="JBBPBK010000012">
    <property type="protein sequence ID" value="KAK9273076.1"/>
    <property type="molecule type" value="Genomic_DNA"/>
</dbReference>
<dbReference type="Pfam" id="PF21743">
    <property type="entry name" value="PTM_DIR17_Tudor"/>
    <property type="match status" value="1"/>
</dbReference>
<sequence length="398" mass="43524">MEYVGKMLKKEFQGYGVFSGIVNSYDPSSGFFEIFYEDGDSEELEMSEVALLLEEKATVVEPGTEAELIEKKPRLGRKPKKRRRVETKTGIHSDSGNACGDNLSKDGIGHEGFSGTLEEKLANCPNDGLNSETLEHKVGNCSNDGLKLNHGLNLINGLNLNDAFNPNDGSNLDVNLFENVKKRDCIDLNLNVNDDFDENLKVIDLVGSGAETRKRECCFDLNLGFDDESKDTEGVCGEQLMDNTAVQMIEESQKEISGVAEEKLYMEDGSANGIVKGSCFENVDGNSVKGISGSNENVSEDTQLGSVKEIRKEEASVSSEELRGHASLGVMDANYAEDSRSLEVQLKEGLSEPSTTVNNECQDGSGSSYKRGTSGKKRRKLSGNLKAHYRTSVEKKYS</sequence>
<feature type="region of interest" description="Disordered" evidence="1">
    <location>
        <begin position="347"/>
        <end position="398"/>
    </location>
</feature>
<keyword evidence="4" id="KW-1185">Reference proteome</keyword>
<evidence type="ECO:0000256" key="1">
    <source>
        <dbReference type="SAM" id="MobiDB-lite"/>
    </source>
</evidence>
<dbReference type="AlphaFoldDB" id="A0AAP0R9L8"/>
<feature type="domain" description="PTM/DIR17-like Tudor" evidence="2">
    <location>
        <begin position="5"/>
        <end position="51"/>
    </location>
</feature>
<dbReference type="Proteomes" id="UP001415857">
    <property type="component" value="Unassembled WGS sequence"/>
</dbReference>
<dbReference type="PANTHER" id="PTHR46508">
    <property type="entry name" value="PHD FINGER FAMILY PROTEIN"/>
    <property type="match status" value="1"/>
</dbReference>
<evidence type="ECO:0000313" key="3">
    <source>
        <dbReference type="EMBL" id="KAK9273076.1"/>
    </source>
</evidence>
<dbReference type="InterPro" id="IPR047365">
    <property type="entry name" value="Tudor_AtPTM-like"/>
</dbReference>
<comment type="caution">
    <text evidence="3">The sequence shown here is derived from an EMBL/GenBank/DDBJ whole genome shotgun (WGS) entry which is preliminary data.</text>
</comment>
<evidence type="ECO:0000313" key="4">
    <source>
        <dbReference type="Proteomes" id="UP001415857"/>
    </source>
</evidence>
<protein>
    <recommendedName>
        <fullName evidence="2">PTM/DIR17-like Tudor domain-containing protein</fullName>
    </recommendedName>
</protein>
<dbReference type="PANTHER" id="PTHR46508:SF5">
    <property type="entry name" value="PHD-FINGER AND DNA BINDING DOMAIN-CONTAINING PROTEIN"/>
    <property type="match status" value="1"/>
</dbReference>
<proteinExistence type="predicted"/>
<feature type="compositionally biased region" description="Polar residues" evidence="1">
    <location>
        <begin position="352"/>
        <end position="371"/>
    </location>
</feature>
<accession>A0AAP0R9L8</accession>
<feature type="compositionally biased region" description="Basic residues" evidence="1">
    <location>
        <begin position="75"/>
        <end position="85"/>
    </location>
</feature>
<reference evidence="3 4" key="1">
    <citation type="journal article" date="2024" name="Plant J.">
        <title>Genome sequences and population genomics reveal climatic adaptation and genomic divergence between two closely related sweetgum species.</title>
        <authorList>
            <person name="Xu W.Q."/>
            <person name="Ren C.Q."/>
            <person name="Zhang X.Y."/>
            <person name="Comes H.P."/>
            <person name="Liu X.H."/>
            <person name="Li Y.G."/>
            <person name="Kettle C.J."/>
            <person name="Jalonen R."/>
            <person name="Gaisberger H."/>
            <person name="Ma Y.Z."/>
            <person name="Qiu Y.X."/>
        </authorList>
    </citation>
    <scope>NUCLEOTIDE SEQUENCE [LARGE SCALE GENOMIC DNA]</scope>
    <source>
        <strain evidence="3">Hangzhou</strain>
    </source>
</reference>
<evidence type="ECO:0000259" key="2">
    <source>
        <dbReference type="Pfam" id="PF21743"/>
    </source>
</evidence>
<name>A0AAP0R9L8_LIQFO</name>
<feature type="region of interest" description="Disordered" evidence="1">
    <location>
        <begin position="75"/>
        <end position="96"/>
    </location>
</feature>
<gene>
    <name evidence="3" type="ORF">L1049_017883</name>
</gene>